<dbReference type="AlphaFoldDB" id="A0A0R2GZI0"/>
<dbReference type="InterPro" id="IPR001638">
    <property type="entry name" value="Solute-binding_3/MltF_N"/>
</dbReference>
<dbReference type="Pfam" id="PF00497">
    <property type="entry name" value="SBP_bac_3"/>
    <property type="match status" value="1"/>
</dbReference>
<evidence type="ECO:0000313" key="4">
    <source>
        <dbReference type="EMBL" id="KRN46063.1"/>
    </source>
</evidence>
<keyword evidence="2" id="KW-1133">Transmembrane helix</keyword>
<comment type="caution">
    <text evidence="4">The sequence shown here is derived from an EMBL/GenBank/DDBJ whole genome shotgun (WGS) entry which is preliminary data.</text>
</comment>
<reference evidence="4 5" key="1">
    <citation type="journal article" date="2015" name="Genome Announc.">
        <title>Expanding the biotechnology potential of lactobacilli through comparative genomics of 213 strains and associated genera.</title>
        <authorList>
            <person name="Sun Z."/>
            <person name="Harris H.M."/>
            <person name="McCann A."/>
            <person name="Guo C."/>
            <person name="Argimon S."/>
            <person name="Zhang W."/>
            <person name="Yang X."/>
            <person name="Jeffery I.B."/>
            <person name="Cooney J.C."/>
            <person name="Kagawa T.F."/>
            <person name="Liu W."/>
            <person name="Song Y."/>
            <person name="Salvetti E."/>
            <person name="Wrobel A."/>
            <person name="Rasinkangas P."/>
            <person name="Parkhill J."/>
            <person name="Rea M.C."/>
            <person name="O'Sullivan O."/>
            <person name="Ritari J."/>
            <person name="Douillard F.P."/>
            <person name="Paul Ross R."/>
            <person name="Yang R."/>
            <person name="Briner A.E."/>
            <person name="Felis G.E."/>
            <person name="de Vos W.M."/>
            <person name="Barrangou R."/>
            <person name="Klaenhammer T.R."/>
            <person name="Caufield P.W."/>
            <person name="Cui Y."/>
            <person name="Zhang H."/>
            <person name="O'Toole P.W."/>
        </authorList>
    </citation>
    <scope>NUCLEOTIDE SEQUENCE [LARGE SCALE GENOMIC DNA]</scope>
    <source>
        <strain evidence="4 5">DSM 20410</strain>
    </source>
</reference>
<keyword evidence="1" id="KW-0732">Signal</keyword>
<keyword evidence="2" id="KW-0472">Membrane</keyword>
<protein>
    <recommendedName>
        <fullName evidence="3">Solute-binding protein family 3/N-terminal domain-containing protein</fullName>
    </recommendedName>
</protein>
<dbReference type="PANTHER" id="PTHR35936:SF34">
    <property type="entry name" value="ABC TRANSPORTER EXTRACELLULAR-BINDING PROTEIN YCKB-RELATED"/>
    <property type="match status" value="1"/>
</dbReference>
<sequence length="273" mass="31307">MHNKKLKLLIGNGLALIILALIIGGLSYRMSHRQDSWHALQQRKTVVIGIDDTYVPMGFRDKKGHLVGYDVELARATFERMGLKPKFQTIDWSMNQTELATGHIDVIWNGYTINAERKQKVAFSNPYHSDRLVLLTKQSAPIRQASDMKNKNLAVQSGSSGFDSLNAQPQYLKKYLNRKVSQYDTYDKAINDLQVGRVDAVLIDRDYANYYMTHEQLKTPLRMVQTAFPKDEYGVGFRKEDKVLRERVNRQLTELQQDGTESKLGQKYFGTAN</sequence>
<evidence type="ECO:0000259" key="3">
    <source>
        <dbReference type="SMART" id="SM00062"/>
    </source>
</evidence>
<accession>A0A0R2GZI0</accession>
<dbReference type="PATRIC" id="fig|1629.5.peg.1043"/>
<dbReference type="Gene3D" id="3.40.190.10">
    <property type="entry name" value="Periplasmic binding protein-like II"/>
    <property type="match status" value="2"/>
</dbReference>
<dbReference type="OrthoDB" id="9775197at2"/>
<feature type="domain" description="Solute-binding protein family 3/N-terminal" evidence="3">
    <location>
        <begin position="45"/>
        <end position="272"/>
    </location>
</feature>
<proteinExistence type="predicted"/>
<dbReference type="CDD" id="cd00996">
    <property type="entry name" value="PBP2_AatB_like"/>
    <property type="match status" value="1"/>
</dbReference>
<dbReference type="Proteomes" id="UP000051992">
    <property type="component" value="Unassembled WGS sequence"/>
</dbReference>
<keyword evidence="5" id="KW-1185">Reference proteome</keyword>
<evidence type="ECO:0000313" key="5">
    <source>
        <dbReference type="Proteomes" id="UP000051992"/>
    </source>
</evidence>
<evidence type="ECO:0000256" key="2">
    <source>
        <dbReference type="SAM" id="Phobius"/>
    </source>
</evidence>
<dbReference type="PANTHER" id="PTHR35936">
    <property type="entry name" value="MEMBRANE-BOUND LYTIC MUREIN TRANSGLYCOSYLASE F"/>
    <property type="match status" value="1"/>
</dbReference>
<organism evidence="4 5">
    <name type="scientific">Weissella viridescens</name>
    <name type="common">Lactobacillus viridescens</name>
    <dbReference type="NCBI Taxonomy" id="1629"/>
    <lineage>
        <taxon>Bacteria</taxon>
        <taxon>Bacillati</taxon>
        <taxon>Bacillota</taxon>
        <taxon>Bacilli</taxon>
        <taxon>Lactobacillales</taxon>
        <taxon>Lactobacillaceae</taxon>
        <taxon>Weissella</taxon>
    </lineage>
</organism>
<dbReference type="SUPFAM" id="SSF53850">
    <property type="entry name" value="Periplasmic binding protein-like II"/>
    <property type="match status" value="1"/>
</dbReference>
<gene>
    <name evidence="4" type="ORF">IV50_GL001036</name>
</gene>
<name>A0A0R2GZI0_WEIVI</name>
<keyword evidence="2" id="KW-0812">Transmembrane</keyword>
<evidence type="ECO:0000256" key="1">
    <source>
        <dbReference type="ARBA" id="ARBA00022729"/>
    </source>
</evidence>
<feature type="transmembrane region" description="Helical" evidence="2">
    <location>
        <begin position="6"/>
        <end position="28"/>
    </location>
</feature>
<dbReference type="EMBL" id="JQBM01000003">
    <property type="protein sequence ID" value="KRN46063.1"/>
    <property type="molecule type" value="Genomic_DNA"/>
</dbReference>
<dbReference type="RefSeq" id="WP_057746055.1">
    <property type="nucleotide sequence ID" value="NZ_BJLU01000005.1"/>
</dbReference>
<dbReference type="SMART" id="SM00062">
    <property type="entry name" value="PBPb"/>
    <property type="match status" value="1"/>
</dbReference>